<evidence type="ECO:0000256" key="8">
    <source>
        <dbReference type="SAM" id="MobiDB-lite"/>
    </source>
</evidence>
<dbReference type="Proteomes" id="UP000029109">
    <property type="component" value="Unassembled WGS sequence"/>
</dbReference>
<feature type="transmembrane region" description="Helical" evidence="9">
    <location>
        <begin position="506"/>
        <end position="530"/>
    </location>
</feature>
<evidence type="ECO:0000313" key="11">
    <source>
        <dbReference type="Proteomes" id="UP000029109"/>
    </source>
</evidence>
<name>A0A7V8KR16_9BIFI</name>
<feature type="transmembrane region" description="Helical" evidence="9">
    <location>
        <begin position="368"/>
        <end position="390"/>
    </location>
</feature>
<comment type="caution">
    <text evidence="10">The sequence shown here is derived from an EMBL/GenBank/DDBJ whole genome shotgun (WGS) entry which is preliminary data.</text>
</comment>
<dbReference type="GO" id="GO:0015648">
    <property type="term" value="F:lipid-linked peptidoglycan transporter activity"/>
    <property type="evidence" value="ECO:0007669"/>
    <property type="project" value="TreeGrafter"/>
</dbReference>
<dbReference type="PANTHER" id="PTHR47019">
    <property type="entry name" value="LIPID II FLIPPASE MURJ"/>
    <property type="match status" value="1"/>
</dbReference>
<proteinExistence type="predicted"/>
<dbReference type="GO" id="GO:0009252">
    <property type="term" value="P:peptidoglycan biosynthetic process"/>
    <property type="evidence" value="ECO:0007669"/>
    <property type="project" value="UniProtKB-KW"/>
</dbReference>
<dbReference type="PANTHER" id="PTHR47019:SF1">
    <property type="entry name" value="LIPID II FLIPPASE MURJ"/>
    <property type="match status" value="1"/>
</dbReference>
<feature type="compositionally biased region" description="Acidic residues" evidence="8">
    <location>
        <begin position="883"/>
        <end position="892"/>
    </location>
</feature>
<evidence type="ECO:0000256" key="7">
    <source>
        <dbReference type="ARBA" id="ARBA00023136"/>
    </source>
</evidence>
<dbReference type="InterPro" id="IPR004268">
    <property type="entry name" value="MurJ"/>
</dbReference>
<keyword evidence="3 9" id="KW-0812">Transmembrane</keyword>
<evidence type="ECO:0000256" key="4">
    <source>
        <dbReference type="ARBA" id="ARBA00022960"/>
    </source>
</evidence>
<dbReference type="Gene3D" id="1.10.510.10">
    <property type="entry name" value="Transferase(Phosphotransferase) domain 1"/>
    <property type="match status" value="1"/>
</dbReference>
<keyword evidence="4" id="KW-0133">Cell shape</keyword>
<evidence type="ECO:0000256" key="1">
    <source>
        <dbReference type="ARBA" id="ARBA00004651"/>
    </source>
</evidence>
<keyword evidence="6 9" id="KW-1133">Transmembrane helix</keyword>
<dbReference type="CDD" id="cd13123">
    <property type="entry name" value="MATE_MurJ_like"/>
    <property type="match status" value="1"/>
</dbReference>
<feature type="transmembrane region" description="Helical" evidence="9">
    <location>
        <begin position="156"/>
        <end position="179"/>
    </location>
</feature>
<gene>
    <name evidence="10" type="ORF">BPULL_1284</name>
</gene>
<feature type="transmembrane region" description="Helical" evidence="9">
    <location>
        <begin position="402"/>
        <end position="424"/>
    </location>
</feature>
<organism evidence="10 11">
    <name type="scientific">Bifidobacterium pullorum</name>
    <dbReference type="NCBI Taxonomy" id="78448"/>
    <lineage>
        <taxon>Bacteria</taxon>
        <taxon>Bacillati</taxon>
        <taxon>Actinomycetota</taxon>
        <taxon>Actinomycetes</taxon>
        <taxon>Bifidobacteriales</taxon>
        <taxon>Bifidobacteriaceae</taxon>
        <taxon>Bifidobacterium</taxon>
    </lineage>
</organism>
<feature type="region of interest" description="Disordered" evidence="8">
    <location>
        <begin position="926"/>
        <end position="950"/>
    </location>
</feature>
<keyword evidence="2" id="KW-1003">Cell membrane</keyword>
<feature type="transmembrane region" description="Helical" evidence="9">
    <location>
        <begin position="126"/>
        <end position="144"/>
    </location>
</feature>
<comment type="subcellular location">
    <subcellularLocation>
        <location evidence="1">Cell membrane</location>
        <topology evidence="1">Multi-pass membrane protein</topology>
    </subcellularLocation>
</comment>
<dbReference type="GO" id="GO:0008360">
    <property type="term" value="P:regulation of cell shape"/>
    <property type="evidence" value="ECO:0007669"/>
    <property type="project" value="UniProtKB-KW"/>
</dbReference>
<dbReference type="EMBL" id="JGZJ01000007">
    <property type="protein sequence ID" value="KFI83145.1"/>
    <property type="molecule type" value="Genomic_DNA"/>
</dbReference>
<feature type="region of interest" description="Disordered" evidence="8">
    <location>
        <begin position="880"/>
        <end position="905"/>
    </location>
</feature>
<dbReference type="InterPro" id="IPR011009">
    <property type="entry name" value="Kinase-like_dom_sf"/>
</dbReference>
<feature type="transmembrane region" description="Helical" evidence="9">
    <location>
        <begin position="53"/>
        <end position="75"/>
    </location>
</feature>
<evidence type="ECO:0000256" key="5">
    <source>
        <dbReference type="ARBA" id="ARBA00022984"/>
    </source>
</evidence>
<feature type="compositionally biased region" description="Basic and acidic residues" evidence="8">
    <location>
        <begin position="1132"/>
        <end position="1145"/>
    </location>
</feature>
<dbReference type="Pfam" id="PF03023">
    <property type="entry name" value="MurJ"/>
    <property type="match status" value="1"/>
</dbReference>
<dbReference type="AlphaFoldDB" id="A0A7V8KR16"/>
<dbReference type="GO" id="GO:0034204">
    <property type="term" value="P:lipid translocation"/>
    <property type="evidence" value="ECO:0007669"/>
    <property type="project" value="TreeGrafter"/>
</dbReference>
<keyword evidence="5" id="KW-0573">Peptidoglycan synthesis</keyword>
<accession>A0A7V8KR16</accession>
<feature type="transmembrane region" description="Helical" evidence="9">
    <location>
        <begin position="87"/>
        <end position="114"/>
    </location>
</feature>
<evidence type="ECO:0000313" key="10">
    <source>
        <dbReference type="EMBL" id="KFI83145.1"/>
    </source>
</evidence>
<evidence type="ECO:0000256" key="6">
    <source>
        <dbReference type="ARBA" id="ARBA00022989"/>
    </source>
</evidence>
<protein>
    <submittedName>
        <fullName evidence="10">Integral membrane protein MviN</fullName>
    </submittedName>
</protein>
<keyword evidence="7 9" id="KW-0472">Membrane</keyword>
<sequence>MSSSIGRNSLIMASGTAASRVTGQIRTILLAAAMGTTGMAANAYQAGAMIPQVMFTLVSGGIFNAVLVPQIVRTLNSKDAEERLDKLITVAIVLLLAVTALMAAATPLLTTLYVNGSPELTALTNAFTLWCMPQIFFYGLYTVIGQILAAKDHFGTYAWSSVGANVISCIGFTVFILLFGGADQQSVEFWTADKLALTAGAWTAGVAFQALILFVPMARIGIRYRPRWGLRGIGLRSMGPVAAWSVGVVVINQLANIINTRITTNAPETAEMRLGISQFDVAGNATYQNAYTLFMLPYSLITVSVATAMFPQISRALADHDLDDARRQLSSALRNVGVLMFFFAAAFVVIPAPITLALLPSVSVDEALLIAGPLVGLGIGLPMTSAYLIIQRTFFAFEDGKHPFVFAFAASGVQVVTVVVATFLLPPQYWVTALGASVSVGNILCFPLLLWMLRRRFGNRIDGMRLARSYGKAIAAAVAAAAVGIVLLDPVYALVGADFGADAVNWLQAVGICVVSTIVITVVYVGALWLMRSDELLAAIGMVRSRFGGRTARSGAADTAKGQKPRDTPDSSAIPADTIATSSQQASISMCSGVEGSMRPQLGDTIISRYVLVSPLCEEQGLQVWKATDQILDQECQLFIILDATAVGEADTAASVLAASNEHHCTPILHIHHEDDALIVVTEPDAGMSLSEYLGSEQFGALGYDAIRSIIGDTAYTVRHLMDNGVVHHAIDADTVRVSTSGVQLADTPVSMMIADPVETTDSPSAEELAVRQLSALLYQLLTHRRFDTASDVEALPENTPYEFRLICSRGLRIGDEDTPLASIPEFMALLNTWVTVPELGDQHLALPSAAGQASIERIAIRPTAVEDLLPLPKLVTSRPIADEPDADEDSTSAEQPSAATAVAAATANPVKSLWHKGRALLSEGIDSGHHTGDSDNLFGGQYPTQEPLGNERLTVPLDVSGVRVEPANPFEETSRIPVIDDNGVPVESASTHALQTEQTVPDGTVPPSFTPTQVVRAEDLDDEDVSDQTIFGRLTTKTVAIIAAVVVLIAALFGTMHILSNNSSDPNITQTDGEAWPEFNPDEVPFGSDDATAASDDESDDTAKDEDKTEDEADESEDQSDTTDSTEQDGQDGKSEDAKDKPDVPRELITADKEASAVPTPRHVNTTPFEIQSESFINAPSANGYGYAVHLAQPQDVYRMVITIRSSGGRGYVKVNTTDPNAGEQVAEFTFAEGGTTEVMFDKMVNTQDILLWVPTEDLPKNQLYIDEIQFF</sequence>
<dbReference type="SUPFAM" id="SSF56112">
    <property type="entry name" value="Protein kinase-like (PK-like)"/>
    <property type="match status" value="1"/>
</dbReference>
<feature type="region of interest" description="Disordered" evidence="8">
    <location>
        <begin position="1061"/>
        <end position="1145"/>
    </location>
</feature>
<dbReference type="InterPro" id="IPR051050">
    <property type="entry name" value="Lipid_II_flippase_MurJ/MviN"/>
</dbReference>
<dbReference type="GO" id="GO:0005886">
    <property type="term" value="C:plasma membrane"/>
    <property type="evidence" value="ECO:0007669"/>
    <property type="project" value="UniProtKB-SubCell"/>
</dbReference>
<evidence type="ECO:0000256" key="2">
    <source>
        <dbReference type="ARBA" id="ARBA00022475"/>
    </source>
</evidence>
<feature type="compositionally biased region" description="Acidic residues" evidence="8">
    <location>
        <begin position="1109"/>
        <end position="1131"/>
    </location>
</feature>
<evidence type="ECO:0000256" key="3">
    <source>
        <dbReference type="ARBA" id="ARBA00022692"/>
    </source>
</evidence>
<dbReference type="Gene3D" id="3.30.200.20">
    <property type="entry name" value="Phosphorylase Kinase, domain 1"/>
    <property type="match status" value="1"/>
</dbReference>
<feature type="transmembrane region" description="Helical" evidence="9">
    <location>
        <begin position="199"/>
        <end position="220"/>
    </location>
</feature>
<feature type="compositionally biased region" description="Polar residues" evidence="8">
    <location>
        <begin position="1061"/>
        <end position="1073"/>
    </location>
</feature>
<feature type="region of interest" description="Disordered" evidence="8">
    <location>
        <begin position="553"/>
        <end position="575"/>
    </location>
</feature>
<evidence type="ECO:0000256" key="9">
    <source>
        <dbReference type="SAM" id="Phobius"/>
    </source>
</evidence>
<feature type="transmembrane region" description="Helical" evidence="9">
    <location>
        <begin position="332"/>
        <end position="356"/>
    </location>
</feature>
<feature type="transmembrane region" description="Helical" evidence="9">
    <location>
        <begin position="430"/>
        <end position="453"/>
    </location>
</feature>
<reference evidence="10 11" key="1">
    <citation type="submission" date="2014-03" db="EMBL/GenBank/DDBJ databases">
        <title>Genomics of Bifidobacteria.</title>
        <authorList>
            <person name="Ventura M."/>
            <person name="Milani C."/>
            <person name="Lugli G.A."/>
        </authorList>
    </citation>
    <scope>NUCLEOTIDE SEQUENCE [LARGE SCALE GENOMIC DNA]</scope>
    <source>
        <strain evidence="10 11">LMG 21816</strain>
    </source>
</reference>
<feature type="transmembrane region" description="Helical" evidence="9">
    <location>
        <begin position="1040"/>
        <end position="1060"/>
    </location>
</feature>
<feature type="transmembrane region" description="Helical" evidence="9">
    <location>
        <begin position="473"/>
        <end position="494"/>
    </location>
</feature>